<feature type="coiled-coil region" evidence="2">
    <location>
        <begin position="150"/>
        <end position="180"/>
    </location>
</feature>
<dbReference type="EMBL" id="CM003611">
    <property type="protein sequence ID" value="KYP60865.1"/>
    <property type="molecule type" value="Genomic_DNA"/>
</dbReference>
<proteinExistence type="inferred from homology"/>
<dbReference type="Proteomes" id="UP000075243">
    <property type="component" value="Chromosome 9"/>
</dbReference>
<keyword evidence="2" id="KW-0175">Coiled coil</keyword>
<dbReference type="STRING" id="3821.A0A151T1D1"/>
<name>A0A151T1D1_CAJCA</name>
<accession>A0A151T1D1</accession>
<gene>
    <name evidence="4" type="ORF">KK1_023279</name>
</gene>
<protein>
    <submittedName>
        <fullName evidence="4">LOB domain-containing protein 22</fullName>
    </submittedName>
</protein>
<evidence type="ECO:0000256" key="1">
    <source>
        <dbReference type="ARBA" id="ARBA00005474"/>
    </source>
</evidence>
<dbReference type="OMA" id="EFEHHHD"/>
<dbReference type="PANTHER" id="PTHR31301:SF105">
    <property type="entry name" value="LOB DOMAIN PROTEIN"/>
    <property type="match status" value="1"/>
</dbReference>
<feature type="domain" description="LOB" evidence="3">
    <location>
        <begin position="25"/>
        <end position="126"/>
    </location>
</feature>
<evidence type="ECO:0000313" key="5">
    <source>
        <dbReference type="Proteomes" id="UP000075243"/>
    </source>
</evidence>
<keyword evidence="5" id="KW-1185">Reference proteome</keyword>
<dbReference type="PROSITE" id="PS50891">
    <property type="entry name" value="LOB"/>
    <property type="match status" value="1"/>
</dbReference>
<evidence type="ECO:0000313" key="4">
    <source>
        <dbReference type="EMBL" id="KYP60865.1"/>
    </source>
</evidence>
<dbReference type="AlphaFoldDB" id="A0A151T1D1"/>
<dbReference type="InterPro" id="IPR004883">
    <property type="entry name" value="LOB"/>
</dbReference>
<dbReference type="Gramene" id="C.cajan_22616.t">
    <property type="protein sequence ID" value="C.cajan_22616.t.cds1"/>
    <property type="gene ID" value="C.cajan_22616"/>
</dbReference>
<dbReference type="Pfam" id="PF03195">
    <property type="entry name" value="LOB"/>
    <property type="match status" value="1"/>
</dbReference>
<organism evidence="4 5">
    <name type="scientific">Cajanus cajan</name>
    <name type="common">Pigeon pea</name>
    <name type="synonym">Cajanus indicus</name>
    <dbReference type="NCBI Taxonomy" id="3821"/>
    <lineage>
        <taxon>Eukaryota</taxon>
        <taxon>Viridiplantae</taxon>
        <taxon>Streptophyta</taxon>
        <taxon>Embryophyta</taxon>
        <taxon>Tracheophyta</taxon>
        <taxon>Spermatophyta</taxon>
        <taxon>Magnoliopsida</taxon>
        <taxon>eudicotyledons</taxon>
        <taxon>Gunneridae</taxon>
        <taxon>Pentapetalae</taxon>
        <taxon>rosids</taxon>
        <taxon>fabids</taxon>
        <taxon>Fabales</taxon>
        <taxon>Fabaceae</taxon>
        <taxon>Papilionoideae</taxon>
        <taxon>50 kb inversion clade</taxon>
        <taxon>NPAAA clade</taxon>
        <taxon>indigoferoid/millettioid clade</taxon>
        <taxon>Phaseoleae</taxon>
        <taxon>Cajanus</taxon>
    </lineage>
</organism>
<evidence type="ECO:0000256" key="2">
    <source>
        <dbReference type="SAM" id="Coils"/>
    </source>
</evidence>
<reference evidence="4 5" key="1">
    <citation type="journal article" date="2012" name="Nat. Biotechnol.">
        <title>Draft genome sequence of pigeonpea (Cajanus cajan), an orphan legume crop of resource-poor farmers.</title>
        <authorList>
            <person name="Varshney R.K."/>
            <person name="Chen W."/>
            <person name="Li Y."/>
            <person name="Bharti A.K."/>
            <person name="Saxena R.K."/>
            <person name="Schlueter J.A."/>
            <person name="Donoghue M.T."/>
            <person name="Azam S."/>
            <person name="Fan G."/>
            <person name="Whaley A.M."/>
            <person name="Farmer A.D."/>
            <person name="Sheridan J."/>
            <person name="Iwata A."/>
            <person name="Tuteja R."/>
            <person name="Penmetsa R.V."/>
            <person name="Wu W."/>
            <person name="Upadhyaya H.D."/>
            <person name="Yang S.P."/>
            <person name="Shah T."/>
            <person name="Saxena K.B."/>
            <person name="Michael T."/>
            <person name="McCombie W.R."/>
            <person name="Yang B."/>
            <person name="Zhang G."/>
            <person name="Yang H."/>
            <person name="Wang J."/>
            <person name="Spillane C."/>
            <person name="Cook D.R."/>
            <person name="May G.D."/>
            <person name="Xu X."/>
            <person name="Jackson S.A."/>
        </authorList>
    </citation>
    <scope>NUCLEOTIDE SEQUENCE [LARGE SCALE GENOMIC DNA]</scope>
    <source>
        <strain evidence="5">cv. Asha</strain>
    </source>
</reference>
<evidence type="ECO:0000259" key="3">
    <source>
        <dbReference type="PROSITE" id="PS50891"/>
    </source>
</evidence>
<dbReference type="PANTHER" id="PTHR31301">
    <property type="entry name" value="LOB DOMAIN-CONTAINING PROTEIN 4-RELATED"/>
    <property type="match status" value="1"/>
</dbReference>
<comment type="similarity">
    <text evidence="1">Belongs to the LOB domain-containing protein family.</text>
</comment>
<sequence length="259" mass="30224">MVSTLGSPHPRYCPLWRSLGRHGFVLEKAPQWVKEEECSNYILAPYFPHDRQKHFLNARRLFGVGKITNLLKPLDPNERDIAMSTIMYQSDMRARDPVGGCYKLIQHLQSQIEYANAELHLVLQHLAFFRAQAHQNNDISNVTSSQPFLQQMSQEQHQQYQQQQQQFEQQQQQQQFKQQQYVNYNPSLQKDINLWAVQNSISLLPLSLEDDINQDPVVDYDYDQKPVLELMNKIESDATVHPHHGDDEAVLFKVDKAVL</sequence>